<comment type="similarity">
    <text evidence="3">Belongs to the SMC family. SMC6 subfamily.</text>
</comment>
<gene>
    <name evidence="15" type="ORF">O3P69_009077</name>
</gene>
<keyword evidence="9" id="KW-0233">DNA recombination</keyword>
<dbReference type="Gene3D" id="3.40.50.300">
    <property type="entry name" value="P-loop containing nucleotide triphosphate hydrolases"/>
    <property type="match status" value="2"/>
</dbReference>
<dbReference type="Proteomes" id="UP001487740">
    <property type="component" value="Unassembled WGS sequence"/>
</dbReference>
<dbReference type="GO" id="GO:0000724">
    <property type="term" value="P:double-strand break repair via homologous recombination"/>
    <property type="evidence" value="ECO:0007669"/>
    <property type="project" value="TreeGrafter"/>
</dbReference>
<dbReference type="PANTHER" id="PTHR19306">
    <property type="entry name" value="STRUCTURAL MAINTENANCE OF CHROMOSOMES 5,6 SMC5, SMC6"/>
    <property type="match status" value="1"/>
</dbReference>
<keyword evidence="16" id="KW-1185">Reference proteome</keyword>
<evidence type="ECO:0000256" key="11">
    <source>
        <dbReference type="ARBA" id="ARBA00023242"/>
    </source>
</evidence>
<evidence type="ECO:0000256" key="13">
    <source>
        <dbReference type="SAM" id="MobiDB-lite"/>
    </source>
</evidence>
<evidence type="ECO:0000256" key="3">
    <source>
        <dbReference type="ARBA" id="ARBA00006793"/>
    </source>
</evidence>
<accession>A0AAW0TT11</accession>
<evidence type="ECO:0000256" key="5">
    <source>
        <dbReference type="ARBA" id="ARBA00022741"/>
    </source>
</evidence>
<organism evidence="15 16">
    <name type="scientific">Scylla paramamosain</name>
    <name type="common">Mud crab</name>
    <dbReference type="NCBI Taxonomy" id="85552"/>
    <lineage>
        <taxon>Eukaryota</taxon>
        <taxon>Metazoa</taxon>
        <taxon>Ecdysozoa</taxon>
        <taxon>Arthropoda</taxon>
        <taxon>Crustacea</taxon>
        <taxon>Multicrustacea</taxon>
        <taxon>Malacostraca</taxon>
        <taxon>Eumalacostraca</taxon>
        <taxon>Eucarida</taxon>
        <taxon>Decapoda</taxon>
        <taxon>Pleocyemata</taxon>
        <taxon>Brachyura</taxon>
        <taxon>Eubrachyura</taxon>
        <taxon>Portunoidea</taxon>
        <taxon>Portunidae</taxon>
        <taxon>Portuninae</taxon>
        <taxon>Scylla</taxon>
    </lineage>
</organism>
<dbReference type="InterPro" id="IPR027417">
    <property type="entry name" value="P-loop_NTPase"/>
</dbReference>
<dbReference type="Pfam" id="PF02463">
    <property type="entry name" value="SMC_N"/>
    <property type="match status" value="1"/>
</dbReference>
<dbReference type="SUPFAM" id="SSF52540">
    <property type="entry name" value="P-loop containing nucleoside triphosphate hydrolases"/>
    <property type="match status" value="1"/>
</dbReference>
<keyword evidence="11" id="KW-0539">Nucleus</keyword>
<evidence type="ECO:0000256" key="10">
    <source>
        <dbReference type="ARBA" id="ARBA00023204"/>
    </source>
</evidence>
<feature type="compositionally biased region" description="Basic and acidic residues" evidence="13">
    <location>
        <begin position="1"/>
        <end position="10"/>
    </location>
</feature>
<evidence type="ECO:0000256" key="12">
    <source>
        <dbReference type="SAM" id="Coils"/>
    </source>
</evidence>
<evidence type="ECO:0000256" key="2">
    <source>
        <dbReference type="ARBA" id="ARBA00004286"/>
    </source>
</evidence>
<dbReference type="GO" id="GO:0003684">
    <property type="term" value="F:damaged DNA binding"/>
    <property type="evidence" value="ECO:0007669"/>
    <property type="project" value="TreeGrafter"/>
</dbReference>
<dbReference type="GO" id="GO:0035861">
    <property type="term" value="C:site of double-strand break"/>
    <property type="evidence" value="ECO:0007669"/>
    <property type="project" value="TreeGrafter"/>
</dbReference>
<keyword evidence="4" id="KW-0158">Chromosome</keyword>
<protein>
    <recommendedName>
        <fullName evidence="14">RecF/RecN/SMC N-terminal domain-containing protein</fullName>
    </recommendedName>
</protein>
<feature type="coiled-coil region" evidence="12">
    <location>
        <begin position="286"/>
        <end position="475"/>
    </location>
</feature>
<proteinExistence type="inferred from homology"/>
<reference evidence="15 16" key="1">
    <citation type="submission" date="2023-03" db="EMBL/GenBank/DDBJ databases">
        <title>High-quality genome of Scylla paramamosain provides insights in environmental adaptation.</title>
        <authorList>
            <person name="Zhang L."/>
        </authorList>
    </citation>
    <scope>NUCLEOTIDE SEQUENCE [LARGE SCALE GENOMIC DNA]</scope>
    <source>
        <strain evidence="15">LZ_2023a</strain>
        <tissue evidence="15">Muscle</tissue>
    </source>
</reference>
<dbReference type="GO" id="GO:0005634">
    <property type="term" value="C:nucleus"/>
    <property type="evidence" value="ECO:0007669"/>
    <property type="project" value="UniProtKB-SubCell"/>
</dbReference>
<evidence type="ECO:0000313" key="15">
    <source>
        <dbReference type="EMBL" id="KAK8389826.1"/>
    </source>
</evidence>
<dbReference type="InterPro" id="IPR003395">
    <property type="entry name" value="RecF/RecN/SMC_N"/>
</dbReference>
<dbReference type="EMBL" id="JARAKH010000027">
    <property type="protein sequence ID" value="KAK8389826.1"/>
    <property type="molecule type" value="Genomic_DNA"/>
</dbReference>
<feature type="region of interest" description="Disordered" evidence="13">
    <location>
        <begin position="1"/>
        <end position="37"/>
    </location>
</feature>
<evidence type="ECO:0000313" key="16">
    <source>
        <dbReference type="Proteomes" id="UP001487740"/>
    </source>
</evidence>
<feature type="coiled-coil region" evidence="12">
    <location>
        <begin position="691"/>
        <end position="930"/>
    </location>
</feature>
<comment type="subcellular location">
    <subcellularLocation>
        <location evidence="2">Chromosome</location>
    </subcellularLocation>
    <subcellularLocation>
        <location evidence="1">Nucleus</location>
    </subcellularLocation>
</comment>
<keyword evidence="10" id="KW-0234">DNA repair</keyword>
<evidence type="ECO:0000256" key="1">
    <source>
        <dbReference type="ARBA" id="ARBA00004123"/>
    </source>
</evidence>
<evidence type="ECO:0000256" key="7">
    <source>
        <dbReference type="ARBA" id="ARBA00022840"/>
    </source>
</evidence>
<evidence type="ECO:0000259" key="14">
    <source>
        <dbReference type="Pfam" id="PF02463"/>
    </source>
</evidence>
<keyword evidence="7" id="KW-0067">ATP-binding</keyword>
<feature type="domain" description="RecF/RecN/SMC N-terminal" evidence="14">
    <location>
        <begin position="52"/>
        <end position="1071"/>
    </location>
</feature>
<name>A0AAW0TT11_SCYPA</name>
<evidence type="ECO:0000256" key="6">
    <source>
        <dbReference type="ARBA" id="ARBA00022763"/>
    </source>
</evidence>
<keyword evidence="6" id="KW-0227">DNA damage</keyword>
<dbReference type="GO" id="GO:0005524">
    <property type="term" value="F:ATP binding"/>
    <property type="evidence" value="ECO:0007669"/>
    <property type="project" value="UniProtKB-KW"/>
</dbReference>
<evidence type="ECO:0000256" key="8">
    <source>
        <dbReference type="ARBA" id="ARBA00023054"/>
    </source>
</evidence>
<dbReference type="AlphaFoldDB" id="A0AAW0TT11"/>
<keyword evidence="8 12" id="KW-0175">Coiled coil</keyword>
<evidence type="ECO:0000256" key="4">
    <source>
        <dbReference type="ARBA" id="ARBA00022454"/>
    </source>
</evidence>
<sequence length="1105" mass="127634">MPSEDKRKQDQSGPGTHKRLRNNEQNNNTVDDPSPDFSVDITDEGISKCGVLKWVTVKNFMCHDHLKFEFSPHINFVQGRNGSGKSAILTAVVIGLGGMARWTNRGNNLRDLIKHGKHIAVIEIGINNSGCNAFKPESYGNTIIVERRISLSAATSYKVKACDGKVVSVKKDELSRMLEHFNLQVDNPVTILNQDMSRSFFNTTEPKMLFKLFLKATQLQQMKDDYADLERNIESSLRTIECRKECLPDLEKEVEEQRIHYQFSLSLREKGNRLKELRHELAWAKIINLEQEKAKAEKDLENHTKARKEIQEKIEELQKVLEQETEVRERNTKLLEEATSHLTTVSKEVREVDRKMRKIRNELKEKQSQFNTTEKKVRTLASEISTLRSAIEKDNDGAKSRWAAVRAEWQRKMNIVEDEIKELMENLKTENTHFDNLQHTLDLKKSEKTHLDLEEKALSKQLNGLERELKGLQGQKGSHLTVYGQWVPQLLEKILHAHSNGLFIKKPVGPMGAFIKVRDTKWAHVAERVLGKRITSFCVDNQKDEKVLRELMKSITFDQQSMPIVSVSKFRDKVLDVSRFETSSSKYSSLWSILDISDTVVANTVIDQMQVESILLIPTAQEAGRLLKDRSKVPRNCKCAYTLNLDQYYPDPNYRVYSGRGSHRARFLQVSVEDKIKDIMKNKEECKERLMLLLAHEIKESQVEIKSLQEKIGMSNKKTQAYKRKLETLRMKVADLQNEEAPAPPDIAQLEEDVRQQEINMENVKAKMEEIRKSSLEKKQEFSNFSGALLELRQKEKHAYKEVEKCKRALEEACANAAILEIQSCKKKDKDLKMKKKHLEKSLTSATETLEKAMKSADAFNLGARIETKKSVKELERQYTSLQARLDKERATSGDPITIAERYVATKQRYKQVSEDLNKHISLMKKLQESLQMREANCMRLHKWLAVIVKYFFKEHLSVRKLDGSISINIQEQTLNIHVEKPNVCHTSPVKNQVTPKQLKKSKGHQDLVMMSGGERSFATVAFIIALWHAIVSPVRILDEFDVFMDVIARNHAMKMMISAAKQDTQYIFLTPLNLDTSKLRNCQFFRLVLFLVFYHSYFKVYDFF</sequence>
<dbReference type="PANTHER" id="PTHR19306:SF6">
    <property type="entry name" value="STRUCTURAL MAINTENANCE OF CHROMOSOMES PROTEIN 6"/>
    <property type="match status" value="1"/>
</dbReference>
<dbReference type="GO" id="GO:0030915">
    <property type="term" value="C:Smc5-Smc6 complex"/>
    <property type="evidence" value="ECO:0007669"/>
    <property type="project" value="TreeGrafter"/>
</dbReference>
<keyword evidence="5" id="KW-0547">Nucleotide-binding</keyword>
<comment type="caution">
    <text evidence="15">The sequence shown here is derived from an EMBL/GenBank/DDBJ whole genome shotgun (WGS) entry which is preliminary data.</text>
</comment>
<dbReference type="GO" id="GO:0003697">
    <property type="term" value="F:single-stranded DNA binding"/>
    <property type="evidence" value="ECO:0007669"/>
    <property type="project" value="TreeGrafter"/>
</dbReference>
<evidence type="ECO:0000256" key="9">
    <source>
        <dbReference type="ARBA" id="ARBA00023172"/>
    </source>
</evidence>